<sequence length="82" mass="9046">MIQSNPPAKARSPGAVPDWTFCLDSGYDSSDLVLDSQEDLSPPQPYLNPPHLNPNPNRNPNPPHLKPMVRCVTTGAIRQFPE</sequence>
<reference evidence="2" key="1">
    <citation type="submission" date="2019-10" db="EMBL/GenBank/DDBJ databases">
        <authorList>
            <person name="Soares A.E.R."/>
            <person name="Aleixo A."/>
            <person name="Schneider P."/>
            <person name="Miyaki C.Y."/>
            <person name="Schneider M.P."/>
            <person name="Mello C."/>
            <person name="Vasconcelos A.T.R."/>
        </authorList>
    </citation>
    <scope>NUCLEOTIDE SEQUENCE</scope>
    <source>
        <tissue evidence="2">Muscle</tissue>
    </source>
</reference>
<keyword evidence="3" id="KW-1185">Reference proteome</keyword>
<comment type="caution">
    <text evidence="2">The sequence shown here is derived from an EMBL/GenBank/DDBJ whole genome shotgun (WGS) entry which is preliminary data.</text>
</comment>
<accession>A0ABQ9D3Z8</accession>
<gene>
    <name evidence="2" type="ORF">WISP_101109</name>
</gene>
<protein>
    <submittedName>
        <fullName evidence="2">Uncharacterized protein</fullName>
    </submittedName>
</protein>
<evidence type="ECO:0000313" key="3">
    <source>
        <dbReference type="Proteomes" id="UP001145742"/>
    </source>
</evidence>
<proteinExistence type="predicted"/>
<organism evidence="2 3">
    <name type="scientific">Willisornis vidua</name>
    <name type="common">Xingu scale-backed antbird</name>
    <dbReference type="NCBI Taxonomy" id="1566151"/>
    <lineage>
        <taxon>Eukaryota</taxon>
        <taxon>Metazoa</taxon>
        <taxon>Chordata</taxon>
        <taxon>Craniata</taxon>
        <taxon>Vertebrata</taxon>
        <taxon>Euteleostomi</taxon>
        <taxon>Archelosauria</taxon>
        <taxon>Archosauria</taxon>
        <taxon>Dinosauria</taxon>
        <taxon>Saurischia</taxon>
        <taxon>Theropoda</taxon>
        <taxon>Coelurosauria</taxon>
        <taxon>Aves</taxon>
        <taxon>Neognathae</taxon>
        <taxon>Neoaves</taxon>
        <taxon>Telluraves</taxon>
        <taxon>Australaves</taxon>
        <taxon>Passeriformes</taxon>
        <taxon>Thamnophilidae</taxon>
        <taxon>Willisornis</taxon>
    </lineage>
</organism>
<name>A0ABQ9D3Z8_9PASS</name>
<evidence type="ECO:0000313" key="2">
    <source>
        <dbReference type="EMBL" id="KAJ7411753.1"/>
    </source>
</evidence>
<feature type="region of interest" description="Disordered" evidence="1">
    <location>
        <begin position="30"/>
        <end position="68"/>
    </location>
</feature>
<dbReference type="EMBL" id="WHWB01034291">
    <property type="protein sequence ID" value="KAJ7411753.1"/>
    <property type="molecule type" value="Genomic_DNA"/>
</dbReference>
<dbReference type="Proteomes" id="UP001145742">
    <property type="component" value="Unassembled WGS sequence"/>
</dbReference>
<evidence type="ECO:0000256" key="1">
    <source>
        <dbReference type="SAM" id="MobiDB-lite"/>
    </source>
</evidence>
<feature type="compositionally biased region" description="Pro residues" evidence="1">
    <location>
        <begin position="42"/>
        <end position="65"/>
    </location>
</feature>